<dbReference type="RefSeq" id="WP_160933188.1">
    <property type="nucleotide sequence ID" value="NZ_WWEU01000017.1"/>
</dbReference>
<dbReference type="AlphaFoldDB" id="A0A6L8M2W9"/>
<name>A0A6L8M2W9_9VIBR</name>
<dbReference type="Gene3D" id="2.40.50.230">
    <property type="entry name" value="Gp5 N-terminal domain"/>
    <property type="match status" value="1"/>
</dbReference>
<keyword evidence="2" id="KW-1185">Reference proteome</keyword>
<dbReference type="EMBL" id="WWEU01000017">
    <property type="protein sequence ID" value="MYM61640.1"/>
    <property type="molecule type" value="Genomic_DNA"/>
</dbReference>
<sequence length="245" mass="26331">MFDALKYLKEIKNLYRLLRNMVRLGTVVRVEGDKAVIRYPSGTESPLIRWVALAGAFSSWRAPSKGEQVVTLNYAGGDDETACIAIVGLYSSEHPSKSQDPHQAHFRWGDFFNATVIDDGSLMVDLKTNIVLNAGQKIVIKAGQQIVMNAGNSINVSTNAYTRKTSTTNTEGVHTQKGKVDIKGPLDVSVSVKTPAILSYASGAFSMNGDGAIISKAKITSCIVNGKAVENHTHTDSVGGEVSPF</sequence>
<dbReference type="NCBIfam" id="TIGR01644">
    <property type="entry name" value="phage_P2_V"/>
    <property type="match status" value="1"/>
</dbReference>
<dbReference type="InterPro" id="IPR037026">
    <property type="entry name" value="Vgr_OB-fold_dom_sf"/>
</dbReference>
<evidence type="ECO:0000313" key="1">
    <source>
        <dbReference type="EMBL" id="MYM61640.1"/>
    </source>
</evidence>
<reference evidence="1 2" key="1">
    <citation type="submission" date="2020-01" db="EMBL/GenBank/DDBJ databases">
        <title>Draft Genome Sequence of Vibrio sp. strain OCN044, Isolated from a Healthy Coral at Palmyra Atoll.</title>
        <authorList>
            <person name="Videau P."/>
            <person name="Loughran R."/>
            <person name="Esquivel A."/>
            <person name="Deadmond M."/>
            <person name="Paddock B.E."/>
            <person name="Saw J.H."/>
            <person name="Ushijima B."/>
        </authorList>
    </citation>
    <scope>NUCLEOTIDE SEQUENCE [LARGE SCALE GENOMIC DNA]</scope>
    <source>
        <strain evidence="1 2">OCN044</strain>
    </source>
</reference>
<comment type="caution">
    <text evidence="1">The sequence shown here is derived from an EMBL/GenBank/DDBJ whole genome shotgun (WGS) entry which is preliminary data.</text>
</comment>
<organism evidence="1 2">
    <name type="scientific">Vibrio tetraodonis subsp. pristinus</name>
    <dbReference type="NCBI Taxonomy" id="2695891"/>
    <lineage>
        <taxon>Bacteria</taxon>
        <taxon>Pseudomonadati</taxon>
        <taxon>Pseudomonadota</taxon>
        <taxon>Gammaproteobacteria</taxon>
        <taxon>Vibrionales</taxon>
        <taxon>Vibrionaceae</taxon>
        <taxon>Vibrio</taxon>
    </lineage>
</organism>
<gene>
    <name evidence="1" type="ORF">GTG28_20780</name>
</gene>
<accession>A0A6L8M2W9</accession>
<proteinExistence type="predicted"/>
<dbReference type="Proteomes" id="UP000478571">
    <property type="component" value="Unassembled WGS sequence"/>
</dbReference>
<protein>
    <submittedName>
        <fullName evidence="1">Phage baseplate assembly protein V</fullName>
    </submittedName>
</protein>
<evidence type="ECO:0000313" key="2">
    <source>
        <dbReference type="Proteomes" id="UP000478571"/>
    </source>
</evidence>
<dbReference type="InterPro" id="IPR013046">
    <property type="entry name" value="GpV/Gp45"/>
</dbReference>